<dbReference type="EC" id="1.6.2.4" evidence="2"/>
<evidence type="ECO:0000313" key="5">
    <source>
        <dbReference type="EMBL" id="KAA0154256.1"/>
    </source>
</evidence>
<evidence type="ECO:0000259" key="4">
    <source>
        <dbReference type="PROSITE" id="PS51384"/>
    </source>
</evidence>
<dbReference type="PROSITE" id="PS51384">
    <property type="entry name" value="FAD_FR"/>
    <property type="match status" value="1"/>
</dbReference>
<dbReference type="SUPFAM" id="SSF52218">
    <property type="entry name" value="Flavoproteins"/>
    <property type="match status" value="1"/>
</dbReference>
<dbReference type="PANTHER" id="PTHR19384">
    <property type="entry name" value="NITRIC OXIDE SYNTHASE-RELATED"/>
    <property type="match status" value="1"/>
</dbReference>
<evidence type="ECO:0000313" key="6">
    <source>
        <dbReference type="Proteomes" id="UP000323011"/>
    </source>
</evidence>
<evidence type="ECO:0000259" key="3">
    <source>
        <dbReference type="PROSITE" id="PS50902"/>
    </source>
</evidence>
<dbReference type="InterPro" id="IPR001709">
    <property type="entry name" value="Flavoprot_Pyr_Nucl_cyt_Rdtase"/>
</dbReference>
<dbReference type="OMA" id="WHEDLAD"/>
<name>A0A5A8CMD3_CAFRO</name>
<dbReference type="InterPro" id="IPR039261">
    <property type="entry name" value="FNR_nucleotide-bd"/>
</dbReference>
<dbReference type="InterPro" id="IPR029039">
    <property type="entry name" value="Flavoprotein-like_sf"/>
</dbReference>
<dbReference type="InterPro" id="IPR008254">
    <property type="entry name" value="Flavodoxin/NO_synth"/>
</dbReference>
<dbReference type="InterPro" id="IPR001094">
    <property type="entry name" value="Flavdoxin-like"/>
</dbReference>
<dbReference type="Proteomes" id="UP000323011">
    <property type="component" value="Unassembled WGS sequence"/>
</dbReference>
<dbReference type="EMBL" id="VLTN01000012">
    <property type="protein sequence ID" value="KAA0154256.1"/>
    <property type="molecule type" value="Genomic_DNA"/>
</dbReference>
<keyword evidence="1" id="KW-0285">Flavoprotein</keyword>
<organism evidence="5 6">
    <name type="scientific">Cafeteria roenbergensis</name>
    <name type="common">Marine flagellate</name>
    <dbReference type="NCBI Taxonomy" id="33653"/>
    <lineage>
        <taxon>Eukaryota</taxon>
        <taxon>Sar</taxon>
        <taxon>Stramenopiles</taxon>
        <taxon>Bigyra</taxon>
        <taxon>Opalozoa</taxon>
        <taxon>Bicosoecida</taxon>
        <taxon>Cafeteriaceae</taxon>
        <taxon>Cafeteria</taxon>
    </lineage>
</organism>
<gene>
    <name evidence="5" type="ORF">FNF29_02476</name>
</gene>
<accession>A0A5A8CMD3</accession>
<dbReference type="Gene3D" id="1.20.990.10">
    <property type="entry name" value="NADPH-cytochrome p450 Reductase, Chain A, domain 3"/>
    <property type="match status" value="1"/>
</dbReference>
<protein>
    <recommendedName>
        <fullName evidence="2">NADPH--hemoprotein reductase</fullName>
        <ecNumber evidence="2">1.6.2.4</ecNumber>
    </recommendedName>
</protein>
<dbReference type="GO" id="GO:0050660">
    <property type="term" value="F:flavin adenine dinucleotide binding"/>
    <property type="evidence" value="ECO:0007669"/>
    <property type="project" value="TreeGrafter"/>
</dbReference>
<evidence type="ECO:0000256" key="2">
    <source>
        <dbReference type="ARBA" id="ARBA00023797"/>
    </source>
</evidence>
<dbReference type="SUPFAM" id="SSF52343">
    <property type="entry name" value="Ferredoxin reductase-like, C-terminal NADP-linked domain"/>
    <property type="match status" value="1"/>
</dbReference>
<keyword evidence="6" id="KW-1185">Reference proteome</keyword>
<dbReference type="Gene3D" id="2.40.30.10">
    <property type="entry name" value="Translation factors"/>
    <property type="match status" value="1"/>
</dbReference>
<dbReference type="GO" id="GO:0005829">
    <property type="term" value="C:cytosol"/>
    <property type="evidence" value="ECO:0007669"/>
    <property type="project" value="TreeGrafter"/>
</dbReference>
<reference evidence="5 6" key="1">
    <citation type="submission" date="2019-07" db="EMBL/GenBank/DDBJ databases">
        <title>Genomes of Cafeteria roenbergensis.</title>
        <authorList>
            <person name="Fischer M.G."/>
            <person name="Hackl T."/>
            <person name="Roman M."/>
        </authorList>
    </citation>
    <scope>NUCLEOTIDE SEQUENCE [LARGE SCALE GENOMIC DNA]</scope>
    <source>
        <strain evidence="5 6">BVI</strain>
    </source>
</reference>
<feature type="domain" description="Flavodoxin-like" evidence="3">
    <location>
        <begin position="22"/>
        <end position="172"/>
    </location>
</feature>
<dbReference type="PRINTS" id="PR00369">
    <property type="entry name" value="FLAVODOXIN"/>
</dbReference>
<evidence type="ECO:0000256" key="1">
    <source>
        <dbReference type="ARBA" id="ARBA00022630"/>
    </source>
</evidence>
<dbReference type="SUPFAM" id="SSF63380">
    <property type="entry name" value="Riboflavin synthase domain-like"/>
    <property type="match status" value="1"/>
</dbReference>
<proteinExistence type="predicted"/>
<dbReference type="Gene3D" id="3.40.50.360">
    <property type="match status" value="1"/>
</dbReference>
<dbReference type="Gene3D" id="3.40.50.80">
    <property type="entry name" value="Nucleotide-binding domain of ferredoxin-NADP reductase (FNR) module"/>
    <property type="match status" value="1"/>
</dbReference>
<feature type="domain" description="FAD-binding FR-type" evidence="4">
    <location>
        <begin position="232"/>
        <end position="499"/>
    </location>
</feature>
<dbReference type="PANTHER" id="PTHR19384:SF17">
    <property type="entry name" value="NADPH--CYTOCHROME P450 REDUCTASE"/>
    <property type="match status" value="1"/>
</dbReference>
<dbReference type="AlphaFoldDB" id="A0A5A8CMD3"/>
<dbReference type="InterPro" id="IPR017927">
    <property type="entry name" value="FAD-bd_FR_type"/>
</dbReference>
<dbReference type="InterPro" id="IPR023173">
    <property type="entry name" value="NADPH_Cyt_P450_Rdtase_alpha"/>
</dbReference>
<dbReference type="GO" id="GO:0010181">
    <property type="term" value="F:FMN binding"/>
    <property type="evidence" value="ECO:0007669"/>
    <property type="project" value="InterPro"/>
</dbReference>
<dbReference type="InterPro" id="IPR017938">
    <property type="entry name" value="Riboflavin_synthase-like_b-brl"/>
</dbReference>
<comment type="caution">
    <text evidence="5">The sequence shown here is derived from an EMBL/GenBank/DDBJ whole genome shotgun (WGS) entry which is preliminary data.</text>
</comment>
<dbReference type="PROSITE" id="PS50902">
    <property type="entry name" value="FLAVODOXIN_LIKE"/>
    <property type="match status" value="1"/>
</dbReference>
<dbReference type="Pfam" id="PF00258">
    <property type="entry name" value="Flavodoxin_1"/>
    <property type="match status" value="1"/>
</dbReference>
<sequence length="663" mass="67111">MLARRAFARVARPQPLARHLNVLVGWGSHSGTATFLADQLADDISSAGMQAKAVDQREITLDTISKAKEDDILVFMNACFGQGEPTDNAKALYTALLDKSSEDAARAAVSGKRFAVFGLGASRTHGDNYQVVGRNLDARLAELGGQRLVALGEGDDSSDVEAGFDMWRGAFMAALKAAPAASASKAAADPAPAAGSPAEASPAAAAAAAASATLSQGAPVPFDYNAAADAIGHTSRARVTSVRRLSAVPGPRAVYRIVMQPSATGVEYEVGDHISILPRPTRHAQRIAALLGFAQGPDADAVAAAAIGVEMTAPMPPGSLRALRGFIEASASSTTSFVASALDVFNAAIGRRPNVLEALHAASPWLSAGGAVSLADAGAFIAALPKIRPRLYSIASCHRSLSDVGAGASSDPVELVVRRVVRDGTSTADPASQKAAGYTSKGGVCSTWLTGTQDGIHAEGTAEAEIEAEGLAAAAAGAGGIAGDGEVAVAVRDAAFRLPEDPQVPIVLVAGGVGLAPMVGFWRYRQQLAAAGTKLGPAVLARCCADTNDAVLTDEINAAVADGALSSVVDVVAAGADGPLVKGGKLSPHPLVGEALAGEGLRDIVEQALSPQGNGHLYVCGGAGGFGNAVMHGVEVVVGAAWGEKGAVSGLFKEGRWHEDLAD</sequence>
<dbReference type="GO" id="GO:0003958">
    <property type="term" value="F:NADPH-hemoprotein reductase activity"/>
    <property type="evidence" value="ECO:0007669"/>
    <property type="project" value="UniProtKB-EC"/>
</dbReference>
<dbReference type="PRINTS" id="PR00371">
    <property type="entry name" value="FPNCR"/>
</dbReference>